<accession>A0ABY4WEE2</accession>
<dbReference type="InterPro" id="IPR005370">
    <property type="entry name" value="UPF0180"/>
</dbReference>
<evidence type="ECO:0000313" key="1">
    <source>
        <dbReference type="EMBL" id="USG63679.1"/>
    </source>
</evidence>
<keyword evidence="2" id="KW-1185">Reference proteome</keyword>
<name>A0ABY4WEE2_9BACL</name>
<dbReference type="Pfam" id="PF03698">
    <property type="entry name" value="UPF0180"/>
    <property type="match status" value="1"/>
</dbReference>
<reference evidence="1" key="1">
    <citation type="submission" date="2022-06" db="EMBL/GenBank/DDBJ databases">
        <title>Genome sequencing of Brevibacillus sp. BB3-R1.</title>
        <authorList>
            <person name="Heo J."/>
            <person name="Lee D."/>
            <person name="Won M."/>
            <person name="Han B.-H."/>
            <person name="Hong S.-B."/>
            <person name="Kwon S.-W."/>
        </authorList>
    </citation>
    <scope>NUCLEOTIDE SEQUENCE</scope>
    <source>
        <strain evidence="1">BB3-R1</strain>
    </source>
</reference>
<dbReference type="RefSeq" id="WP_251870758.1">
    <property type="nucleotide sequence ID" value="NZ_CP098755.1"/>
</dbReference>
<dbReference type="EMBL" id="CP098755">
    <property type="protein sequence ID" value="USG63679.1"/>
    <property type="molecule type" value="Genomic_DNA"/>
</dbReference>
<evidence type="ECO:0000313" key="2">
    <source>
        <dbReference type="Proteomes" id="UP001056500"/>
    </source>
</evidence>
<gene>
    <name evidence="1" type="ORF">NDK47_16015</name>
</gene>
<dbReference type="Proteomes" id="UP001056500">
    <property type="component" value="Chromosome"/>
</dbReference>
<organism evidence="1 2">
    <name type="scientific">Brevibacillus ruminantium</name>
    <dbReference type="NCBI Taxonomy" id="2950604"/>
    <lineage>
        <taxon>Bacteria</taxon>
        <taxon>Bacillati</taxon>
        <taxon>Bacillota</taxon>
        <taxon>Bacilli</taxon>
        <taxon>Bacillales</taxon>
        <taxon>Paenibacillaceae</taxon>
        <taxon>Brevibacillus</taxon>
    </lineage>
</organism>
<proteinExistence type="predicted"/>
<protein>
    <submittedName>
        <fullName evidence="1">YkuS family protein</fullName>
    </submittedName>
</protein>
<sequence>MPRVAVEDGLSQVSQMLRDNGYQVVELGNWQNQIDAVVITGLDENLMSDQSKTIVTGAPVINASGMTAQEVFHAVNVRLSPTEHH</sequence>